<sequence>MSFSALTSVLLLSAFTQSTAGQTEIGGLSGSHTDIPRWCGKPYEAGSPNFNPGGQLYPPKPLPSSHLQLTVQPRYSIYDSSEADGEFIVDVKPPHDGWQQEFSGLGGAEPHGQLEIIISTPGSKVPLATGAMSLGRSGQSIAFDLGSLRPQLEPYQIDVTATKKHGWRSVNYTTNTELYYLPAKGTGSTVKVDNLNGGMLVANNATHFKFEPILPFGFYTSCSGYLNNSMANATAYRDLGFNAINPVCAYPEGDMSSILGELDALDVWYQYDMRGSYLNLSSVAEQIPLVKDRSNLLSWYTADEPDGWQYALNSTRLAYELLKREDPYHPTALVLNCQNYYFEDYTSGTDIIMQDAYPVGIDPHFSRKFNTTCNTTYGDCGCDNCMGSLSDVGDRLDTFEKYQSWLGIPQKPLWSVLQAFSGEKYWSRDPTPDETFVMLLLSFNHNAKGIMSWTLPTSQTLSHAHSSMAKVTTTQPVVDFLLGGDPTTIETSNQGSIDVAFWSHGTQKLVSIAHTSESDSSEQIKIELPFSASKVAMQPWGSLNWTISHHHELEVSRLSGYATSIVILDTN</sequence>
<organism evidence="2 3">
    <name type="scientific">Pseudocercospora eumusae</name>
    <dbReference type="NCBI Taxonomy" id="321146"/>
    <lineage>
        <taxon>Eukaryota</taxon>
        <taxon>Fungi</taxon>
        <taxon>Dikarya</taxon>
        <taxon>Ascomycota</taxon>
        <taxon>Pezizomycotina</taxon>
        <taxon>Dothideomycetes</taxon>
        <taxon>Dothideomycetidae</taxon>
        <taxon>Mycosphaerellales</taxon>
        <taxon>Mycosphaerellaceae</taxon>
        <taxon>Pseudocercospora</taxon>
    </lineage>
</organism>
<comment type="caution">
    <text evidence="2">The sequence shown here is derived from an EMBL/GenBank/DDBJ whole genome shotgun (WGS) entry which is preliminary data.</text>
</comment>
<dbReference type="Proteomes" id="UP000070133">
    <property type="component" value="Unassembled WGS sequence"/>
</dbReference>
<feature type="chain" id="PRO_5007806189" evidence="1">
    <location>
        <begin position="22"/>
        <end position="571"/>
    </location>
</feature>
<protein>
    <submittedName>
        <fullName evidence="2">Uncharacterized protein</fullName>
    </submittedName>
</protein>
<name>A0A139H071_9PEZI</name>
<dbReference type="EMBL" id="LFZN01000199">
    <property type="protein sequence ID" value="KXS95811.1"/>
    <property type="molecule type" value="Genomic_DNA"/>
</dbReference>
<gene>
    <name evidence="2" type="ORF">AC578_6264</name>
</gene>
<keyword evidence="3" id="KW-1185">Reference proteome</keyword>
<reference evidence="2 3" key="1">
    <citation type="submission" date="2015-07" db="EMBL/GenBank/DDBJ databases">
        <title>Comparative genomics of the Sigatoka disease complex on banana suggests a link between parallel evolutionary changes in Pseudocercospora fijiensis and Pseudocercospora eumusae and increased virulence on the banana host.</title>
        <authorList>
            <person name="Chang T.-C."/>
            <person name="Salvucci A."/>
            <person name="Crous P.W."/>
            <person name="Stergiopoulos I."/>
        </authorList>
    </citation>
    <scope>NUCLEOTIDE SEQUENCE [LARGE SCALE GENOMIC DNA]</scope>
    <source>
        <strain evidence="2 3">CBS 114824</strain>
    </source>
</reference>
<accession>A0A139H071</accession>
<evidence type="ECO:0000313" key="3">
    <source>
        <dbReference type="Proteomes" id="UP000070133"/>
    </source>
</evidence>
<evidence type="ECO:0000256" key="1">
    <source>
        <dbReference type="SAM" id="SignalP"/>
    </source>
</evidence>
<keyword evidence="1" id="KW-0732">Signal</keyword>
<feature type="signal peptide" evidence="1">
    <location>
        <begin position="1"/>
        <end position="21"/>
    </location>
</feature>
<proteinExistence type="predicted"/>
<evidence type="ECO:0000313" key="2">
    <source>
        <dbReference type="EMBL" id="KXS95811.1"/>
    </source>
</evidence>
<dbReference type="AlphaFoldDB" id="A0A139H071"/>